<dbReference type="AlphaFoldDB" id="A0A1M6IA97"/>
<protein>
    <recommendedName>
        <fullName evidence="12">UDP-N-acetylglucosamine 1-carboxyvinyltransferase</fullName>
        <ecNumber evidence="12">2.5.1.7</ecNumber>
    </recommendedName>
    <alternativeName>
        <fullName evidence="12">Enoylpyruvate transferase</fullName>
    </alternativeName>
    <alternativeName>
        <fullName evidence="12">UDP-N-acetylglucosamine enolpyruvyl transferase</fullName>
        <shortName evidence="12">EPT</shortName>
    </alternativeName>
</protein>
<keyword evidence="5 12" id="KW-0808">Transferase</keyword>
<evidence type="ECO:0000256" key="1">
    <source>
        <dbReference type="ARBA" id="ARBA00004496"/>
    </source>
</evidence>
<dbReference type="InterPro" id="IPR050068">
    <property type="entry name" value="MurA_subfamily"/>
</dbReference>
<gene>
    <name evidence="12" type="primary">murA</name>
    <name evidence="14" type="ORF">SAMN05444373_104014</name>
</gene>
<keyword evidence="3 12" id="KW-0963">Cytoplasm</keyword>
<organism evidence="14 15">
    <name type="scientific">Thermoclostridium caenicola</name>
    <dbReference type="NCBI Taxonomy" id="659425"/>
    <lineage>
        <taxon>Bacteria</taxon>
        <taxon>Bacillati</taxon>
        <taxon>Bacillota</taxon>
        <taxon>Clostridia</taxon>
        <taxon>Eubacteriales</taxon>
        <taxon>Oscillospiraceae</taxon>
        <taxon>Thermoclostridium</taxon>
    </lineage>
</organism>
<dbReference type="GO" id="GO:0005737">
    <property type="term" value="C:cytoplasm"/>
    <property type="evidence" value="ECO:0007669"/>
    <property type="project" value="UniProtKB-SubCell"/>
</dbReference>
<dbReference type="EMBL" id="FQZP01000040">
    <property type="protein sequence ID" value="SHJ31288.1"/>
    <property type="molecule type" value="Genomic_DNA"/>
</dbReference>
<dbReference type="Pfam" id="PF00275">
    <property type="entry name" value="EPSP_synthase"/>
    <property type="match status" value="1"/>
</dbReference>
<feature type="modified residue" description="2-(S-cysteinyl)pyruvic acid O-phosphothioketal" evidence="12">
    <location>
        <position position="137"/>
    </location>
</feature>
<feature type="binding site" evidence="12">
    <location>
        <position position="113"/>
    </location>
    <ligand>
        <name>UDP-N-acetyl-alpha-D-glucosamine</name>
        <dbReference type="ChEBI" id="CHEBI:57705"/>
    </ligand>
</feature>
<keyword evidence="6 12" id="KW-0133">Cell shape</keyword>
<evidence type="ECO:0000256" key="2">
    <source>
        <dbReference type="ARBA" id="ARBA00004752"/>
    </source>
</evidence>
<dbReference type="EC" id="2.5.1.7" evidence="12"/>
<evidence type="ECO:0000256" key="10">
    <source>
        <dbReference type="ARBA" id="ARBA00038367"/>
    </source>
</evidence>
<feature type="active site" description="Proton donor" evidence="12">
    <location>
        <position position="137"/>
    </location>
</feature>
<dbReference type="FunFam" id="3.65.10.10:FF:000001">
    <property type="entry name" value="UDP-N-acetylglucosamine 1-carboxyvinyltransferase"/>
    <property type="match status" value="1"/>
</dbReference>
<proteinExistence type="inferred from homology"/>
<evidence type="ECO:0000256" key="9">
    <source>
        <dbReference type="ARBA" id="ARBA00023316"/>
    </source>
</evidence>
<keyword evidence="4 12" id="KW-0132">Cell division</keyword>
<evidence type="ECO:0000259" key="13">
    <source>
        <dbReference type="Pfam" id="PF00275"/>
    </source>
</evidence>
<evidence type="ECO:0000256" key="4">
    <source>
        <dbReference type="ARBA" id="ARBA00022618"/>
    </source>
</evidence>
<dbReference type="GO" id="GO:0051301">
    <property type="term" value="P:cell division"/>
    <property type="evidence" value="ECO:0007669"/>
    <property type="project" value="UniProtKB-KW"/>
</dbReference>
<evidence type="ECO:0000256" key="3">
    <source>
        <dbReference type="ARBA" id="ARBA00022490"/>
    </source>
</evidence>
<dbReference type="SUPFAM" id="SSF55205">
    <property type="entry name" value="EPT/RTPC-like"/>
    <property type="match status" value="1"/>
</dbReference>
<keyword evidence="15" id="KW-1185">Reference proteome</keyword>
<dbReference type="InterPro" id="IPR013792">
    <property type="entry name" value="RNA3'P_cycl/enolpyr_Trfase_a/b"/>
</dbReference>
<feature type="binding site" evidence="12">
    <location>
        <position position="349"/>
    </location>
    <ligand>
        <name>UDP-N-acetyl-alpha-D-glucosamine</name>
        <dbReference type="ChEBI" id="CHEBI:57705"/>
    </ligand>
</feature>
<dbReference type="Proteomes" id="UP000324781">
    <property type="component" value="Unassembled WGS sequence"/>
</dbReference>
<dbReference type="NCBIfam" id="TIGR01072">
    <property type="entry name" value="murA"/>
    <property type="match status" value="1"/>
</dbReference>
<dbReference type="InterPro" id="IPR005750">
    <property type="entry name" value="UDP_GlcNAc_COvinyl_MurA"/>
</dbReference>
<keyword evidence="12" id="KW-0670">Pyruvate</keyword>
<dbReference type="InterPro" id="IPR001986">
    <property type="entry name" value="Enolpyruvate_Tfrase_dom"/>
</dbReference>
<feature type="binding site" evidence="12">
    <location>
        <begin position="142"/>
        <end position="146"/>
    </location>
    <ligand>
        <name>UDP-N-acetyl-alpha-D-glucosamine</name>
        <dbReference type="ChEBI" id="CHEBI:57705"/>
    </ligand>
</feature>
<dbReference type="Gene3D" id="3.65.10.10">
    <property type="entry name" value="Enolpyruvate transferase domain"/>
    <property type="match status" value="2"/>
</dbReference>
<evidence type="ECO:0000313" key="15">
    <source>
        <dbReference type="Proteomes" id="UP000324781"/>
    </source>
</evidence>
<reference evidence="14 15" key="1">
    <citation type="submission" date="2016-11" db="EMBL/GenBank/DDBJ databases">
        <authorList>
            <person name="Varghese N."/>
            <person name="Submissions S."/>
        </authorList>
    </citation>
    <scope>NUCLEOTIDE SEQUENCE [LARGE SCALE GENOMIC DNA]</scope>
    <source>
        <strain evidence="14 15">DSM 19027</strain>
    </source>
</reference>
<dbReference type="GO" id="GO:0019277">
    <property type="term" value="P:UDP-N-acetylgalactosamine biosynthetic process"/>
    <property type="evidence" value="ECO:0007669"/>
    <property type="project" value="InterPro"/>
</dbReference>
<feature type="domain" description="Enolpyruvate transferase" evidence="13">
    <location>
        <begin position="26"/>
        <end position="428"/>
    </location>
</feature>
<comment type="pathway">
    <text evidence="2 12">Cell wall biogenesis; peptidoglycan biosynthesis.</text>
</comment>
<accession>A0A1M6IA97</accession>
<comment type="catalytic activity">
    <reaction evidence="11 12">
        <text>phosphoenolpyruvate + UDP-N-acetyl-alpha-D-glucosamine = UDP-N-acetyl-3-O-(1-carboxyvinyl)-alpha-D-glucosamine + phosphate</text>
        <dbReference type="Rhea" id="RHEA:18681"/>
        <dbReference type="ChEBI" id="CHEBI:43474"/>
        <dbReference type="ChEBI" id="CHEBI:57705"/>
        <dbReference type="ChEBI" id="CHEBI:58702"/>
        <dbReference type="ChEBI" id="CHEBI:68483"/>
        <dbReference type="EC" id="2.5.1.7"/>
    </reaction>
</comment>
<evidence type="ECO:0000256" key="7">
    <source>
        <dbReference type="ARBA" id="ARBA00022984"/>
    </source>
</evidence>
<comment type="similarity">
    <text evidence="10 12">Belongs to the EPSP synthase family. MurA subfamily.</text>
</comment>
<feature type="binding site" evidence="12">
    <location>
        <begin position="41"/>
        <end position="42"/>
    </location>
    <ligand>
        <name>phosphoenolpyruvate</name>
        <dbReference type="ChEBI" id="CHEBI:58702"/>
    </ligand>
</feature>
<keyword evidence="7 12" id="KW-0573">Peptidoglycan synthesis</keyword>
<dbReference type="GO" id="GO:0008760">
    <property type="term" value="F:UDP-N-acetylglucosamine 1-carboxyvinyltransferase activity"/>
    <property type="evidence" value="ECO:0007669"/>
    <property type="project" value="UniProtKB-UniRule"/>
</dbReference>
<sequence length="438" mass="46883">MYITESRLKKPTFRMEGNHMGAFVINGGKPLSGTVQISSSKNAILPIISACLLTADECIIKNIPGLDDVFVMCDLISSLGARVEANISKRELYISTPELTGHVAPYELVSRMRASFLVLGPLLARGGRAKVALPGGCPIGSRPVDLHLKGFEAMDAEIEYGNGYIEARARNGRLKGSRVYLDFPSVGATENLLIGAVLAEGCTSIENAASEPEIVDLAAFLNKMGAKITGAGTDTITIEGVERVHGAEHAIMPDRIEAGTLMAAAAITGGDITLQNVVPDHLMPVTAKLREAGVEVIEKPSEIRVKGVPRPAALNIKTHPFPGFPTDMQAQFLALMSIAQGTSVIVETIFENRFMHVNELRRMGAQIHLDARTAVVEGVETLQGAQVRATDLRAGAALVLAGLAAQGTTEVLDIHHIDRGYEFIENKLQRLGADIKRV</sequence>
<keyword evidence="9 12" id="KW-0961">Cell wall biogenesis/degradation</keyword>
<evidence type="ECO:0000256" key="11">
    <source>
        <dbReference type="ARBA" id="ARBA00047527"/>
    </source>
</evidence>
<dbReference type="GO" id="GO:0071555">
    <property type="term" value="P:cell wall organization"/>
    <property type="evidence" value="ECO:0007669"/>
    <property type="project" value="UniProtKB-KW"/>
</dbReference>
<name>A0A1M6IA97_9FIRM</name>
<dbReference type="GO" id="GO:0008360">
    <property type="term" value="P:regulation of cell shape"/>
    <property type="evidence" value="ECO:0007669"/>
    <property type="project" value="UniProtKB-KW"/>
</dbReference>
<dbReference type="NCBIfam" id="NF006873">
    <property type="entry name" value="PRK09369.1"/>
    <property type="match status" value="1"/>
</dbReference>
<evidence type="ECO:0000313" key="14">
    <source>
        <dbReference type="EMBL" id="SHJ31288.1"/>
    </source>
</evidence>
<dbReference type="PANTHER" id="PTHR43783:SF1">
    <property type="entry name" value="UDP-N-ACETYLGLUCOSAMINE 1-CARBOXYVINYLTRANSFERASE"/>
    <property type="match status" value="1"/>
</dbReference>
<comment type="subcellular location">
    <subcellularLocation>
        <location evidence="1 12">Cytoplasm</location>
    </subcellularLocation>
</comment>
<dbReference type="HAMAP" id="MF_00111">
    <property type="entry name" value="MurA"/>
    <property type="match status" value="1"/>
</dbReference>
<dbReference type="PANTHER" id="PTHR43783">
    <property type="entry name" value="UDP-N-ACETYLGLUCOSAMINE 1-CARBOXYVINYLTRANSFERASE"/>
    <property type="match status" value="1"/>
</dbReference>
<comment type="caution">
    <text evidence="12">Lacks conserved residue(s) required for the propagation of feature annotation.</text>
</comment>
<dbReference type="CDD" id="cd01555">
    <property type="entry name" value="UdpNAET"/>
    <property type="match status" value="1"/>
</dbReference>
<evidence type="ECO:0000256" key="12">
    <source>
        <dbReference type="HAMAP-Rule" id="MF_00111"/>
    </source>
</evidence>
<evidence type="ECO:0000256" key="8">
    <source>
        <dbReference type="ARBA" id="ARBA00023306"/>
    </source>
</evidence>
<dbReference type="UniPathway" id="UPA00219"/>
<evidence type="ECO:0000256" key="6">
    <source>
        <dbReference type="ARBA" id="ARBA00022960"/>
    </source>
</evidence>
<dbReference type="InterPro" id="IPR036968">
    <property type="entry name" value="Enolpyruvate_Tfrase_sf"/>
</dbReference>
<dbReference type="GO" id="GO:0009252">
    <property type="term" value="P:peptidoglycan biosynthetic process"/>
    <property type="evidence" value="ECO:0007669"/>
    <property type="project" value="UniProtKB-UniRule"/>
</dbReference>
<feature type="binding site" evidence="12">
    <location>
        <position position="327"/>
    </location>
    <ligand>
        <name>UDP-N-acetyl-alpha-D-glucosamine</name>
        <dbReference type="ChEBI" id="CHEBI:57705"/>
    </ligand>
</feature>
<keyword evidence="8 12" id="KW-0131">Cell cycle</keyword>
<comment type="function">
    <text evidence="12">Cell wall formation. Adds enolpyruvyl to UDP-N-acetylglucosamine.</text>
</comment>
<evidence type="ECO:0000256" key="5">
    <source>
        <dbReference type="ARBA" id="ARBA00022679"/>
    </source>
</evidence>